<keyword evidence="10" id="KW-1185">Reference proteome</keyword>
<comment type="function">
    <text evidence="8">Part of the phosphoribosylformylglycinamidine synthase complex involved in the purines biosynthetic pathway. Catalyzes the ATP-dependent conversion of formylglycinamide ribonucleotide (FGAR) and glutamine to yield formylglycinamidine ribonucleotide (FGAM) and glutamate. The FGAM synthase complex is composed of three subunits. PurQ produces an ammonia molecule by converting glutamine to glutamate. PurL transfers the ammonia molecule to FGAR to form FGAM in an ATP-dependent manner. PurS interacts with PurQ and PurL and is thought to assist in the transfer of the ammonia molecule from PurQ to PurL.</text>
</comment>
<comment type="catalytic activity">
    <reaction evidence="8">
        <text>N(2)-formyl-N(1)-(5-phospho-beta-D-ribosyl)glycinamide + L-glutamine + ATP + H2O = 2-formamido-N(1)-(5-O-phospho-beta-D-ribosyl)acetamidine + L-glutamate + ADP + phosphate + H(+)</text>
        <dbReference type="Rhea" id="RHEA:17129"/>
        <dbReference type="ChEBI" id="CHEBI:15377"/>
        <dbReference type="ChEBI" id="CHEBI:15378"/>
        <dbReference type="ChEBI" id="CHEBI:29985"/>
        <dbReference type="ChEBI" id="CHEBI:30616"/>
        <dbReference type="ChEBI" id="CHEBI:43474"/>
        <dbReference type="ChEBI" id="CHEBI:58359"/>
        <dbReference type="ChEBI" id="CHEBI:147286"/>
        <dbReference type="ChEBI" id="CHEBI:147287"/>
        <dbReference type="ChEBI" id="CHEBI:456216"/>
        <dbReference type="EC" id="6.3.5.3"/>
    </reaction>
</comment>
<comment type="subcellular location">
    <subcellularLocation>
        <location evidence="8">Cytoplasm</location>
    </subcellularLocation>
</comment>
<keyword evidence="7 8" id="KW-0315">Glutamine amidotransferase</keyword>
<comment type="subunit">
    <text evidence="8">Part of the FGAM synthase complex composed of 1 PurL, 1 PurQ and 2 PurS subunits.</text>
</comment>
<protein>
    <recommendedName>
        <fullName evidence="8">Phosphoribosylformylglycinamidine synthase subunit PurQ</fullName>
        <shortName evidence="8">FGAM synthase</shortName>
        <ecNumber evidence="8">6.3.5.3</ecNumber>
    </recommendedName>
    <alternativeName>
        <fullName evidence="8">Formylglycinamide ribonucleotide amidotransferase subunit I</fullName>
        <shortName evidence="8">FGAR amidotransferase I</shortName>
        <shortName evidence="8">FGAR-AT I</shortName>
    </alternativeName>
    <alternativeName>
        <fullName evidence="8">Glutaminase PurQ</fullName>
        <ecNumber evidence="8">3.5.1.2</ecNumber>
    </alternativeName>
    <alternativeName>
        <fullName evidence="8">Phosphoribosylformylglycinamidine synthase subunit I</fullName>
    </alternativeName>
</protein>
<dbReference type="GO" id="GO:0005737">
    <property type="term" value="C:cytoplasm"/>
    <property type="evidence" value="ECO:0007669"/>
    <property type="project" value="UniProtKB-SubCell"/>
</dbReference>
<evidence type="ECO:0000256" key="4">
    <source>
        <dbReference type="ARBA" id="ARBA00022755"/>
    </source>
</evidence>
<dbReference type="PIRSF" id="PIRSF001586">
    <property type="entry name" value="FGAM_synth_I"/>
    <property type="match status" value="1"/>
</dbReference>
<keyword evidence="2 8" id="KW-0436">Ligase</keyword>
<dbReference type="SUPFAM" id="SSF52317">
    <property type="entry name" value="Class I glutamine amidotransferase-like"/>
    <property type="match status" value="1"/>
</dbReference>
<dbReference type="EC" id="6.3.5.3" evidence="8"/>
<dbReference type="GO" id="GO:0005524">
    <property type="term" value="F:ATP binding"/>
    <property type="evidence" value="ECO:0007669"/>
    <property type="project" value="UniProtKB-KW"/>
</dbReference>
<name>A0A8J6YLM4_9PROT</name>
<evidence type="ECO:0000256" key="7">
    <source>
        <dbReference type="ARBA" id="ARBA00022962"/>
    </source>
</evidence>
<dbReference type="GO" id="GO:0006189">
    <property type="term" value="P:'de novo' IMP biosynthetic process"/>
    <property type="evidence" value="ECO:0007669"/>
    <property type="project" value="UniProtKB-UniRule"/>
</dbReference>
<keyword evidence="5 8" id="KW-0378">Hydrolase</keyword>
<feature type="active site" description="Nucleophile" evidence="8">
    <location>
        <position position="87"/>
    </location>
</feature>
<dbReference type="CDD" id="cd01740">
    <property type="entry name" value="GATase1_FGAR_AT"/>
    <property type="match status" value="1"/>
</dbReference>
<dbReference type="Gene3D" id="3.40.50.880">
    <property type="match status" value="1"/>
</dbReference>
<dbReference type="NCBIfam" id="NF002957">
    <property type="entry name" value="PRK03619.1"/>
    <property type="match status" value="1"/>
</dbReference>
<evidence type="ECO:0000256" key="2">
    <source>
        <dbReference type="ARBA" id="ARBA00022598"/>
    </source>
</evidence>
<keyword evidence="3 8" id="KW-0547">Nucleotide-binding</keyword>
<comment type="caution">
    <text evidence="9">The sequence shown here is derived from an EMBL/GenBank/DDBJ whole genome shotgun (WGS) entry which is preliminary data.</text>
</comment>
<dbReference type="NCBIfam" id="TIGR01737">
    <property type="entry name" value="FGAM_synth_I"/>
    <property type="match status" value="1"/>
</dbReference>
<dbReference type="HAMAP" id="MF_00421">
    <property type="entry name" value="PurQ"/>
    <property type="match status" value="1"/>
</dbReference>
<dbReference type="GO" id="GO:0004359">
    <property type="term" value="F:glutaminase activity"/>
    <property type="evidence" value="ECO:0007669"/>
    <property type="project" value="UniProtKB-EC"/>
</dbReference>
<evidence type="ECO:0000256" key="1">
    <source>
        <dbReference type="ARBA" id="ARBA00022490"/>
    </source>
</evidence>
<sequence length="230" mass="24561">MKTAILLFPGTNREQDIIKAVTVAGGKRPSVVWHRDTALPEGTDLVVVAGGYSYGDYLRPGAMAARSPVLNAVRTFAADGGCVLGVCNGFQILTEAGILPGALVRNRGLQFICRDVNLVVGTEKSPFTGGYRKGQKIRLPVAHQDGNYTADAETLKRLEDEDRIAFRYADANGVVSDETCLNGSLRSIAGVLSENRRVLGLMPHPENSIEAGFGGTDGLPLFKSLLETLS</sequence>
<organism evidence="9 10">
    <name type="scientific">Phaeovibrio sulfidiphilus</name>
    <dbReference type="NCBI Taxonomy" id="1220600"/>
    <lineage>
        <taxon>Bacteria</taxon>
        <taxon>Pseudomonadati</taxon>
        <taxon>Pseudomonadota</taxon>
        <taxon>Alphaproteobacteria</taxon>
        <taxon>Rhodospirillales</taxon>
        <taxon>Rhodospirillaceae</taxon>
        <taxon>Phaeovibrio</taxon>
    </lineage>
</organism>
<evidence type="ECO:0000256" key="3">
    <source>
        <dbReference type="ARBA" id="ARBA00022741"/>
    </source>
</evidence>
<evidence type="ECO:0000256" key="5">
    <source>
        <dbReference type="ARBA" id="ARBA00022801"/>
    </source>
</evidence>
<dbReference type="InterPro" id="IPR029062">
    <property type="entry name" value="Class_I_gatase-like"/>
</dbReference>
<dbReference type="AlphaFoldDB" id="A0A8J6YLM4"/>
<dbReference type="PANTHER" id="PTHR47552:SF1">
    <property type="entry name" value="PHOSPHORIBOSYLFORMYLGLYCINAMIDINE SYNTHASE SUBUNIT PURQ"/>
    <property type="match status" value="1"/>
</dbReference>
<accession>A0A8J6YLM4</accession>
<dbReference type="UniPathway" id="UPA00074">
    <property type="reaction ID" value="UER00128"/>
</dbReference>
<feature type="active site" evidence="8">
    <location>
        <position position="206"/>
    </location>
</feature>
<dbReference type="SMART" id="SM01211">
    <property type="entry name" value="GATase_5"/>
    <property type="match status" value="1"/>
</dbReference>
<reference evidence="9" key="1">
    <citation type="submission" date="2020-10" db="EMBL/GenBank/DDBJ databases">
        <title>Genome sequence of the unusual species of purple photosynthetic bacteria, Phaeovibrio sulfidiphilus DSM 23193, type strain.</title>
        <authorList>
            <person name="Kyndt J.A."/>
            <person name="Meyer T.E."/>
        </authorList>
    </citation>
    <scope>NUCLEOTIDE SEQUENCE</scope>
    <source>
        <strain evidence="9">DSM 23193</strain>
    </source>
</reference>
<keyword evidence="1 8" id="KW-0963">Cytoplasm</keyword>
<dbReference type="Proteomes" id="UP000631034">
    <property type="component" value="Unassembled WGS sequence"/>
</dbReference>
<dbReference type="EMBL" id="JACZHT010000002">
    <property type="protein sequence ID" value="MBE1236853.1"/>
    <property type="molecule type" value="Genomic_DNA"/>
</dbReference>
<dbReference type="EC" id="3.5.1.2" evidence="8"/>
<evidence type="ECO:0000313" key="10">
    <source>
        <dbReference type="Proteomes" id="UP000631034"/>
    </source>
</evidence>
<dbReference type="RefSeq" id="WP_192533853.1">
    <property type="nucleotide sequence ID" value="NZ_JACZHT010000002.1"/>
</dbReference>
<comment type="catalytic activity">
    <reaction evidence="8">
        <text>L-glutamine + H2O = L-glutamate + NH4(+)</text>
        <dbReference type="Rhea" id="RHEA:15889"/>
        <dbReference type="ChEBI" id="CHEBI:15377"/>
        <dbReference type="ChEBI" id="CHEBI:28938"/>
        <dbReference type="ChEBI" id="CHEBI:29985"/>
        <dbReference type="ChEBI" id="CHEBI:58359"/>
        <dbReference type="EC" id="3.5.1.2"/>
    </reaction>
</comment>
<gene>
    <name evidence="8 9" type="primary">purQ</name>
    <name evidence="9" type="ORF">IHV25_04220</name>
</gene>
<dbReference type="PROSITE" id="PS51273">
    <property type="entry name" value="GATASE_TYPE_1"/>
    <property type="match status" value="1"/>
</dbReference>
<dbReference type="Pfam" id="PF13507">
    <property type="entry name" value="GATase_5"/>
    <property type="match status" value="1"/>
</dbReference>
<dbReference type="GO" id="GO:0004642">
    <property type="term" value="F:phosphoribosylformylglycinamidine synthase activity"/>
    <property type="evidence" value="ECO:0007669"/>
    <property type="project" value="UniProtKB-UniRule"/>
</dbReference>
<comment type="pathway">
    <text evidence="8">Purine metabolism; IMP biosynthesis via de novo pathway; 5-amino-1-(5-phospho-D-ribosyl)imidazole from N(2)-formyl-N(1)-(5-phospho-D-ribosyl)glycinamide: step 1/2.</text>
</comment>
<feature type="active site" evidence="8">
    <location>
        <position position="204"/>
    </location>
</feature>
<proteinExistence type="inferred from homology"/>
<keyword evidence="4 8" id="KW-0658">Purine biosynthesis</keyword>
<dbReference type="InterPro" id="IPR010075">
    <property type="entry name" value="PRibForGlyAmidine_synth_PurQ"/>
</dbReference>
<evidence type="ECO:0000256" key="8">
    <source>
        <dbReference type="HAMAP-Rule" id="MF_00421"/>
    </source>
</evidence>
<dbReference type="PANTHER" id="PTHR47552">
    <property type="entry name" value="PHOSPHORIBOSYLFORMYLGLYCINAMIDINE SYNTHASE SUBUNIT PURQ"/>
    <property type="match status" value="1"/>
</dbReference>
<evidence type="ECO:0000256" key="6">
    <source>
        <dbReference type="ARBA" id="ARBA00022840"/>
    </source>
</evidence>
<evidence type="ECO:0000313" key="9">
    <source>
        <dbReference type="EMBL" id="MBE1236853.1"/>
    </source>
</evidence>
<keyword evidence="6 8" id="KW-0067">ATP-binding</keyword>